<evidence type="ECO:0000256" key="4">
    <source>
        <dbReference type="ARBA" id="ARBA00023136"/>
    </source>
</evidence>
<feature type="transmembrane region" description="Helical" evidence="5">
    <location>
        <begin position="23"/>
        <end position="39"/>
    </location>
</feature>
<dbReference type="PANTHER" id="PTHR37306:SF1">
    <property type="entry name" value="COLICIN V PRODUCTION PROTEIN"/>
    <property type="match status" value="1"/>
</dbReference>
<comment type="caution">
    <text evidence="6">The sequence shown here is derived from an EMBL/GenBank/DDBJ whole genome shotgun (WGS) entry which is preliminary data.</text>
</comment>
<dbReference type="InterPro" id="IPR003825">
    <property type="entry name" value="Colicin-V_CvpA"/>
</dbReference>
<keyword evidence="4 5" id="KW-0472">Membrane</keyword>
<sequence>MIGILLLVVVVLAFYNGARRGTALQGIHLIGFIMSLFIAKNMYEAIGKKIELYVPYMSVTEDMKMVFFTQQQSFDLDHSFYAAFAYICLVILAWFVVKFLAVFFLGLRYTKLFGKIDWIISGLVNVGMVYALLFFIVFLLALIPIDFLQNLVDKGTIGHFIFKNTPVLSDYYYQMWITDIIG</sequence>
<dbReference type="GO" id="GO:0009403">
    <property type="term" value="P:toxin biosynthetic process"/>
    <property type="evidence" value="ECO:0007669"/>
    <property type="project" value="InterPro"/>
</dbReference>
<evidence type="ECO:0000256" key="5">
    <source>
        <dbReference type="SAM" id="Phobius"/>
    </source>
</evidence>
<dbReference type="eggNOG" id="COG1286">
    <property type="taxonomic scope" value="Bacteria"/>
</dbReference>
<feature type="transmembrane region" description="Helical" evidence="5">
    <location>
        <begin position="80"/>
        <end position="106"/>
    </location>
</feature>
<dbReference type="Pfam" id="PF02674">
    <property type="entry name" value="Colicin_V"/>
    <property type="match status" value="1"/>
</dbReference>
<organism evidence="6 7">
    <name type="scientific">Enterococcus italicus (strain DSM 15952 / CCUG 50447 / LMG 22039 / TP 1.5)</name>
    <dbReference type="NCBI Taxonomy" id="888064"/>
    <lineage>
        <taxon>Bacteria</taxon>
        <taxon>Bacillati</taxon>
        <taxon>Bacillota</taxon>
        <taxon>Bacilli</taxon>
        <taxon>Lactobacillales</taxon>
        <taxon>Enterococcaceae</taxon>
        <taxon>Enterococcus</taxon>
    </lineage>
</organism>
<evidence type="ECO:0000256" key="3">
    <source>
        <dbReference type="ARBA" id="ARBA00022989"/>
    </source>
</evidence>
<reference evidence="6 7" key="1">
    <citation type="submission" date="2010-12" db="EMBL/GenBank/DDBJ databases">
        <authorList>
            <person name="Muzny D."/>
            <person name="Qin X."/>
            <person name="Deng J."/>
            <person name="Jiang H."/>
            <person name="Liu Y."/>
            <person name="Qu J."/>
            <person name="Song X.-Z."/>
            <person name="Zhang L."/>
            <person name="Thornton R."/>
            <person name="Coyle M."/>
            <person name="Francisco L."/>
            <person name="Jackson L."/>
            <person name="Javaid M."/>
            <person name="Korchina V."/>
            <person name="Kovar C."/>
            <person name="Mata R."/>
            <person name="Mathew T."/>
            <person name="Ngo R."/>
            <person name="Nguyen L."/>
            <person name="Nguyen N."/>
            <person name="Okwuonu G."/>
            <person name="Ongeri F."/>
            <person name="Pham C."/>
            <person name="Simmons D."/>
            <person name="Wilczek-Boney K."/>
            <person name="Hale W."/>
            <person name="Jakkamsetti A."/>
            <person name="Pham P."/>
            <person name="Ruth R."/>
            <person name="San Lucas F."/>
            <person name="Warren J."/>
            <person name="Zhang J."/>
            <person name="Zhao Z."/>
            <person name="Zhou C."/>
            <person name="Zhu D."/>
            <person name="Lee S."/>
            <person name="Bess C."/>
            <person name="Blankenburg K."/>
            <person name="Forbes L."/>
            <person name="Fu Q."/>
            <person name="Gubbala S."/>
            <person name="Hirani K."/>
            <person name="Jayaseelan J.C."/>
            <person name="Lara F."/>
            <person name="Munidasa M."/>
            <person name="Palculict T."/>
            <person name="Patil S."/>
            <person name="Pu L.-L."/>
            <person name="Saada N."/>
            <person name="Tang L."/>
            <person name="Weissenberger G."/>
            <person name="Zhu Y."/>
            <person name="Hemphill L."/>
            <person name="Shang Y."/>
            <person name="Youmans B."/>
            <person name="Ayvaz T."/>
            <person name="Ross M."/>
            <person name="Santibanez J."/>
            <person name="Aqrawi P."/>
            <person name="Gross S."/>
            <person name="Joshi V."/>
            <person name="Fowler G."/>
            <person name="Nazareth L."/>
            <person name="Reid J."/>
            <person name="Worley K."/>
            <person name="Petrosino J."/>
            <person name="Highlander S."/>
            <person name="Gibbs R."/>
        </authorList>
    </citation>
    <scope>NUCLEOTIDE SEQUENCE [LARGE SCALE GENOMIC DNA]</scope>
    <source>
        <strain evidence="7">DSM 15952 / CCUG 50447 / LMG 22039 / TP 1.5</strain>
    </source>
</reference>
<dbReference type="OrthoDB" id="1809613at2"/>
<dbReference type="Proteomes" id="UP000010296">
    <property type="component" value="Unassembled WGS sequence"/>
</dbReference>
<gene>
    <name evidence="6" type="primary">cvpA</name>
    <name evidence="6" type="ORF">HMPREF9088_1697</name>
</gene>
<keyword evidence="2 5" id="KW-0812">Transmembrane</keyword>
<protein>
    <submittedName>
        <fullName evidence="6">CvpA family protein</fullName>
    </submittedName>
</protein>
<dbReference type="RefSeq" id="WP_007208710.1">
    <property type="nucleotide sequence ID" value="NZ_GL622241.1"/>
</dbReference>
<dbReference type="PATRIC" id="fig|888064.11.peg.150"/>
<name>E6LH57_ENTI1</name>
<evidence type="ECO:0000256" key="2">
    <source>
        <dbReference type="ARBA" id="ARBA00022692"/>
    </source>
</evidence>
<evidence type="ECO:0000313" key="6">
    <source>
        <dbReference type="EMBL" id="EFU73581.1"/>
    </source>
</evidence>
<dbReference type="EMBL" id="AEPV01000066">
    <property type="protein sequence ID" value="EFU73581.1"/>
    <property type="molecule type" value="Genomic_DNA"/>
</dbReference>
<keyword evidence="7" id="KW-1185">Reference proteome</keyword>
<comment type="subcellular location">
    <subcellularLocation>
        <location evidence="1">Membrane</location>
        <topology evidence="1">Multi-pass membrane protein</topology>
    </subcellularLocation>
</comment>
<dbReference type="PANTHER" id="PTHR37306">
    <property type="entry name" value="COLICIN V PRODUCTION PROTEIN"/>
    <property type="match status" value="1"/>
</dbReference>
<dbReference type="GO" id="GO:0016020">
    <property type="term" value="C:membrane"/>
    <property type="evidence" value="ECO:0007669"/>
    <property type="project" value="UniProtKB-SubCell"/>
</dbReference>
<accession>E6LH57</accession>
<proteinExistence type="predicted"/>
<feature type="transmembrane region" description="Helical" evidence="5">
    <location>
        <begin position="118"/>
        <end position="143"/>
    </location>
</feature>
<dbReference type="AlphaFoldDB" id="E6LH57"/>
<evidence type="ECO:0000256" key="1">
    <source>
        <dbReference type="ARBA" id="ARBA00004141"/>
    </source>
</evidence>
<dbReference type="HOGENOM" id="CLU_092720_3_0_9"/>
<dbReference type="STRING" id="888064.HMPREF9088_1697"/>
<evidence type="ECO:0000313" key="7">
    <source>
        <dbReference type="Proteomes" id="UP000010296"/>
    </source>
</evidence>
<keyword evidence="3 5" id="KW-1133">Transmembrane helix</keyword>